<feature type="compositionally biased region" description="Basic and acidic residues" evidence="12">
    <location>
        <begin position="39"/>
        <end position="50"/>
    </location>
</feature>
<evidence type="ECO:0000313" key="14">
    <source>
        <dbReference type="Proteomes" id="UP000054144"/>
    </source>
</evidence>
<keyword evidence="4" id="KW-0227">DNA damage</keyword>
<dbReference type="GO" id="GO:0003697">
    <property type="term" value="F:single-stranded DNA binding"/>
    <property type="evidence" value="ECO:0007669"/>
    <property type="project" value="TreeGrafter"/>
</dbReference>
<keyword evidence="14" id="KW-1185">Reference proteome</keyword>
<feature type="region of interest" description="Disordered" evidence="12">
    <location>
        <begin position="451"/>
        <end position="470"/>
    </location>
</feature>
<dbReference type="Pfam" id="PF06087">
    <property type="entry name" value="Tyr-DNA_phospho"/>
    <property type="match status" value="1"/>
</dbReference>
<dbReference type="GO" id="GO:0006281">
    <property type="term" value="P:DNA repair"/>
    <property type="evidence" value="ECO:0007669"/>
    <property type="project" value="UniProtKB-KW"/>
</dbReference>
<keyword evidence="5" id="KW-0378">Hydrolase</keyword>
<comment type="subcellular location">
    <subcellularLocation>
        <location evidence="1">Nucleus</location>
    </subcellularLocation>
</comment>
<dbReference type="SUPFAM" id="SSF56024">
    <property type="entry name" value="Phospholipase D/nuclease"/>
    <property type="match status" value="2"/>
</dbReference>
<dbReference type="GO" id="GO:0017005">
    <property type="term" value="F:3'-tyrosyl-DNA phosphodiesterase activity"/>
    <property type="evidence" value="ECO:0007669"/>
    <property type="project" value="TreeGrafter"/>
</dbReference>
<dbReference type="InterPro" id="IPR010347">
    <property type="entry name" value="Tdp1"/>
</dbReference>
<evidence type="ECO:0000256" key="8">
    <source>
        <dbReference type="ARBA" id="ARBA00023242"/>
    </source>
</evidence>
<dbReference type="GO" id="GO:0005634">
    <property type="term" value="C:nucleus"/>
    <property type="evidence" value="ECO:0007669"/>
    <property type="project" value="UniProtKB-SubCell"/>
</dbReference>
<dbReference type="PANTHER" id="PTHR12415:SF0">
    <property type="entry name" value="TYROSYL-DNA PHOSPHODIESTERASE 1"/>
    <property type="match status" value="1"/>
</dbReference>
<dbReference type="InterPro" id="IPR003903">
    <property type="entry name" value="UIM_dom"/>
</dbReference>
<dbReference type="Proteomes" id="UP000054144">
    <property type="component" value="Unassembled WGS sequence"/>
</dbReference>
<dbReference type="AlphaFoldDB" id="A0A0D7A6M1"/>
<feature type="active site" description="Proton donor/acceptor" evidence="9">
    <location>
        <position position="441"/>
    </location>
</feature>
<organism evidence="13 14">
    <name type="scientific">Fistulina hepatica ATCC 64428</name>
    <dbReference type="NCBI Taxonomy" id="1128425"/>
    <lineage>
        <taxon>Eukaryota</taxon>
        <taxon>Fungi</taxon>
        <taxon>Dikarya</taxon>
        <taxon>Basidiomycota</taxon>
        <taxon>Agaricomycotina</taxon>
        <taxon>Agaricomycetes</taxon>
        <taxon>Agaricomycetidae</taxon>
        <taxon>Agaricales</taxon>
        <taxon>Fistulinaceae</taxon>
        <taxon>Fistulina</taxon>
    </lineage>
</organism>
<evidence type="ECO:0000256" key="10">
    <source>
        <dbReference type="PIRSR" id="PIRSR610347-2"/>
    </source>
</evidence>
<evidence type="ECO:0000256" key="5">
    <source>
        <dbReference type="ARBA" id="ARBA00022801"/>
    </source>
</evidence>
<sequence>MADESYDEDFERAIALSMQEQVQRNNVIDLTGDGDEDVSVERKFQEDVRKAVALSKADSQNSVSAPSQSRASARPSLFLAERAKMEEERRERQRKRRRDAGLNSDPEETGSVKRQNRTRSPSAKPSSSAVDTSDVFYNGSWRPTATRFSTPRRDGKATFRFTDVLGKKDEIAFAILSTYNLDLSWLYPFFDPSIPVILFMLLFHKSGRLRVVISTANLVDFDWRDIENFVWLQDIPRQENPSTMNAKDTQSFPAILQSVLRKLGVQAALDTMVQQGHPHLPLRCIDDLSKFWEFSAVKAHLVPSIVGKHTDWPNVIQTGHPRLMKAVRDMGLRAAGMRGLSLEYQGSSLGQYTSQWLNEFSHSARGESVEDWLRQSKKSREQMPLPALKIMFPTKRTVHQSALGEAGGGTIFCSRKKWKAPNFPRGLFHDSKSAGGPVLMHTKILVAKFTHSSHDGGHSDTETDEEPEEAQRPVGWAYVGSHNFSSAAWGTLSGSSFTPVLNVSNYEIGVVFPLRDAAALESVRVWQCPPPKYGRDDEPWIQEESAILAAAR</sequence>
<feature type="compositionally biased region" description="Basic and acidic residues" evidence="12">
    <location>
        <begin position="81"/>
        <end position="91"/>
    </location>
</feature>
<proteinExistence type="inferred from homology"/>
<feature type="site" description="Interaction with DNA" evidence="11">
    <location>
        <position position="485"/>
    </location>
</feature>
<reference evidence="13 14" key="1">
    <citation type="journal article" date="2015" name="Fungal Genet. Biol.">
        <title>Evolution of novel wood decay mechanisms in Agaricales revealed by the genome sequences of Fistulina hepatica and Cylindrobasidium torrendii.</title>
        <authorList>
            <person name="Floudas D."/>
            <person name="Held B.W."/>
            <person name="Riley R."/>
            <person name="Nagy L.G."/>
            <person name="Koehler G."/>
            <person name="Ransdell A.S."/>
            <person name="Younus H."/>
            <person name="Chow J."/>
            <person name="Chiniquy J."/>
            <person name="Lipzen A."/>
            <person name="Tritt A."/>
            <person name="Sun H."/>
            <person name="Haridas S."/>
            <person name="LaButti K."/>
            <person name="Ohm R.A."/>
            <person name="Kues U."/>
            <person name="Blanchette R.A."/>
            <person name="Grigoriev I.V."/>
            <person name="Minto R.E."/>
            <person name="Hibbett D.S."/>
        </authorList>
    </citation>
    <scope>NUCLEOTIDE SEQUENCE [LARGE SCALE GENOMIC DNA]</scope>
    <source>
        <strain evidence="13 14">ATCC 64428</strain>
    </source>
</reference>
<keyword evidence="8" id="KW-0539">Nucleus</keyword>
<evidence type="ECO:0000256" key="7">
    <source>
        <dbReference type="ARBA" id="ARBA00023204"/>
    </source>
</evidence>
<evidence type="ECO:0000313" key="13">
    <source>
        <dbReference type="EMBL" id="KIY46453.1"/>
    </source>
</evidence>
<dbReference type="EMBL" id="KN882031">
    <property type="protein sequence ID" value="KIY46453.1"/>
    <property type="molecule type" value="Genomic_DNA"/>
</dbReference>
<dbReference type="Pfam" id="PF02809">
    <property type="entry name" value="UIM"/>
    <property type="match status" value="1"/>
</dbReference>
<evidence type="ECO:0000256" key="3">
    <source>
        <dbReference type="ARBA" id="ARBA00022722"/>
    </source>
</evidence>
<keyword evidence="6" id="KW-0269">Exonuclease</keyword>
<feature type="region of interest" description="Disordered" evidence="12">
    <location>
        <begin position="22"/>
        <end position="131"/>
    </location>
</feature>
<evidence type="ECO:0000256" key="2">
    <source>
        <dbReference type="ARBA" id="ARBA00010205"/>
    </source>
</evidence>
<protein>
    <submittedName>
        <fullName evidence="13">Phospholipase D/nuclease</fullName>
    </submittedName>
</protein>
<dbReference type="SMART" id="SM00726">
    <property type="entry name" value="UIM"/>
    <property type="match status" value="2"/>
</dbReference>
<feature type="compositionally biased region" description="Polar residues" evidence="12">
    <location>
        <begin position="118"/>
        <end position="131"/>
    </location>
</feature>
<dbReference type="OrthoDB" id="47785at2759"/>
<dbReference type="Gene3D" id="3.30.870.10">
    <property type="entry name" value="Endonuclease Chain A"/>
    <property type="match status" value="2"/>
</dbReference>
<evidence type="ECO:0000256" key="1">
    <source>
        <dbReference type="ARBA" id="ARBA00004123"/>
    </source>
</evidence>
<dbReference type="PANTHER" id="PTHR12415">
    <property type="entry name" value="TYROSYL-DNA PHOSPHODIESTERASE 1"/>
    <property type="match status" value="1"/>
</dbReference>
<dbReference type="GO" id="GO:0004527">
    <property type="term" value="F:exonuclease activity"/>
    <property type="evidence" value="ECO:0007669"/>
    <property type="project" value="UniProtKB-KW"/>
</dbReference>
<gene>
    <name evidence="13" type="ORF">FISHEDRAFT_75612</name>
</gene>
<dbReference type="CDD" id="cd09123">
    <property type="entry name" value="PLDc_Tdp1_2"/>
    <property type="match status" value="1"/>
</dbReference>
<evidence type="ECO:0000256" key="4">
    <source>
        <dbReference type="ARBA" id="ARBA00022763"/>
    </source>
</evidence>
<evidence type="ECO:0000256" key="12">
    <source>
        <dbReference type="SAM" id="MobiDB-lite"/>
    </source>
</evidence>
<dbReference type="PROSITE" id="PS50330">
    <property type="entry name" value="UIM"/>
    <property type="match status" value="1"/>
</dbReference>
<feature type="binding site" evidence="10">
    <location>
        <position position="443"/>
    </location>
    <ligand>
        <name>substrate</name>
    </ligand>
</feature>
<feature type="compositionally biased region" description="Basic and acidic residues" evidence="12">
    <location>
        <begin position="452"/>
        <end position="461"/>
    </location>
</feature>
<comment type="similarity">
    <text evidence="2">Belongs to the tyrosyl-DNA phosphodiesterase family.</text>
</comment>
<evidence type="ECO:0000256" key="9">
    <source>
        <dbReference type="PIRSR" id="PIRSR610347-1"/>
    </source>
</evidence>
<dbReference type="GO" id="GO:0003690">
    <property type="term" value="F:double-stranded DNA binding"/>
    <property type="evidence" value="ECO:0007669"/>
    <property type="project" value="TreeGrafter"/>
</dbReference>
<feature type="compositionally biased region" description="Low complexity" evidence="12">
    <location>
        <begin position="62"/>
        <end position="76"/>
    </location>
</feature>
<accession>A0A0D7A6M1</accession>
<evidence type="ECO:0000256" key="6">
    <source>
        <dbReference type="ARBA" id="ARBA00022839"/>
    </source>
</evidence>
<name>A0A0D7A6M1_9AGAR</name>
<keyword evidence="3" id="KW-0540">Nuclease</keyword>
<keyword evidence="7" id="KW-0234">DNA repair</keyword>
<evidence type="ECO:0000256" key="11">
    <source>
        <dbReference type="PIRSR" id="PIRSR610347-3"/>
    </source>
</evidence>